<name>A0A0E9RY28_ANGAN</name>
<protein>
    <submittedName>
        <fullName evidence="1">Uncharacterized protein</fullName>
    </submittedName>
</protein>
<dbReference type="EMBL" id="GBXM01075267">
    <property type="protein sequence ID" value="JAH33310.1"/>
    <property type="molecule type" value="Transcribed_RNA"/>
</dbReference>
<dbReference type="AlphaFoldDB" id="A0A0E9RY28"/>
<sequence length="71" mass="8449">MRTQKHPIIYFCLFDKIEQSKLMNWHWKTHKASLACNQQTVSMVDVSQGHRGPCNKNLNGVKWKTDNSWFR</sequence>
<reference evidence="1" key="1">
    <citation type="submission" date="2014-11" db="EMBL/GenBank/DDBJ databases">
        <authorList>
            <person name="Amaro Gonzalez C."/>
        </authorList>
    </citation>
    <scope>NUCLEOTIDE SEQUENCE</scope>
</reference>
<reference evidence="1" key="2">
    <citation type="journal article" date="2015" name="Fish Shellfish Immunol.">
        <title>Early steps in the European eel (Anguilla anguilla)-Vibrio vulnificus interaction in the gills: Role of the RtxA13 toxin.</title>
        <authorList>
            <person name="Callol A."/>
            <person name="Pajuelo D."/>
            <person name="Ebbesson L."/>
            <person name="Teles M."/>
            <person name="MacKenzie S."/>
            <person name="Amaro C."/>
        </authorList>
    </citation>
    <scope>NUCLEOTIDE SEQUENCE</scope>
</reference>
<accession>A0A0E9RY28</accession>
<evidence type="ECO:0000313" key="1">
    <source>
        <dbReference type="EMBL" id="JAH33310.1"/>
    </source>
</evidence>
<organism evidence="1">
    <name type="scientific">Anguilla anguilla</name>
    <name type="common">European freshwater eel</name>
    <name type="synonym">Muraena anguilla</name>
    <dbReference type="NCBI Taxonomy" id="7936"/>
    <lineage>
        <taxon>Eukaryota</taxon>
        <taxon>Metazoa</taxon>
        <taxon>Chordata</taxon>
        <taxon>Craniata</taxon>
        <taxon>Vertebrata</taxon>
        <taxon>Euteleostomi</taxon>
        <taxon>Actinopterygii</taxon>
        <taxon>Neopterygii</taxon>
        <taxon>Teleostei</taxon>
        <taxon>Anguilliformes</taxon>
        <taxon>Anguillidae</taxon>
        <taxon>Anguilla</taxon>
    </lineage>
</organism>
<proteinExistence type="predicted"/>